<dbReference type="Pfam" id="PF08445">
    <property type="entry name" value="FR47"/>
    <property type="match status" value="1"/>
</dbReference>
<dbReference type="GO" id="GO:0016747">
    <property type="term" value="F:acyltransferase activity, transferring groups other than amino-acyl groups"/>
    <property type="evidence" value="ECO:0007669"/>
    <property type="project" value="InterPro"/>
</dbReference>
<feature type="domain" description="GCN5-related N-acetyltransferase Rv2170-like" evidence="1">
    <location>
        <begin position="241"/>
        <end position="322"/>
    </location>
</feature>
<proteinExistence type="predicted"/>
<dbReference type="SUPFAM" id="SSF55729">
    <property type="entry name" value="Acyl-CoA N-acyltransferases (Nat)"/>
    <property type="match status" value="1"/>
</dbReference>
<keyword evidence="3" id="KW-1185">Reference proteome</keyword>
<dbReference type="InterPro" id="IPR016181">
    <property type="entry name" value="Acyl_CoA_acyltransferase"/>
</dbReference>
<evidence type="ECO:0000259" key="1">
    <source>
        <dbReference type="Pfam" id="PF08445"/>
    </source>
</evidence>
<dbReference type="PANTHER" id="PTHR20958">
    <property type="entry name" value="GLYCINE N-ACYLTRANSFERASE-LIKE PROTEIN"/>
    <property type="match status" value="1"/>
</dbReference>
<dbReference type="Proteomes" id="UP000800235">
    <property type="component" value="Unassembled WGS sequence"/>
</dbReference>
<evidence type="ECO:0000313" key="2">
    <source>
        <dbReference type="EMBL" id="KAF2435791.1"/>
    </source>
</evidence>
<evidence type="ECO:0000313" key="3">
    <source>
        <dbReference type="Proteomes" id="UP000800235"/>
    </source>
</evidence>
<dbReference type="PANTHER" id="PTHR20958:SF6">
    <property type="entry name" value="GLYCINE N-ACYLTRANSFERASE-LIKE PROTEIN"/>
    <property type="match status" value="1"/>
</dbReference>
<name>A0A9P4P385_9PEZI</name>
<sequence length="330" mass="36324">MASTSSLSTSQSFNHPNFSGTLLPYLRELLPYSLPLYRRLQFPFHSASSHVFASFPPGTDSSESSKTPRCFAAAFLDRSRRPETECFLFLSSEAPGRCNSDCTSCKSAILTLISHLKTIPLPDSVHGIINTGGQAYLNHLSNPNIILIGGVHTRPAKFLEAADLIDTAHPGLQFKYVKYLFKTSTLPKESDLPDSLVFRKVRPSDFPLVRSRTAIPRQDATLALLPSMAIYPPSTNGEPPAPIAWTFLGLDASLSSLHVELDWRGKGLAKKVASAMFRDRIVYLGEGEEDPWAHADVAMDNEQSKGVCKSLGGKEGWTVYWIRVDLGRVN</sequence>
<protein>
    <recommendedName>
        <fullName evidence="1">GCN5-related N-acetyltransferase Rv2170-like domain-containing protein</fullName>
    </recommendedName>
</protein>
<dbReference type="AlphaFoldDB" id="A0A9P4P385"/>
<dbReference type="InterPro" id="IPR053225">
    <property type="entry name" value="Acyl-CoA_N-acyltransferase"/>
</dbReference>
<dbReference type="EMBL" id="MU007012">
    <property type="protein sequence ID" value="KAF2435791.1"/>
    <property type="molecule type" value="Genomic_DNA"/>
</dbReference>
<accession>A0A9P4P385</accession>
<comment type="caution">
    <text evidence="2">The sequence shown here is derived from an EMBL/GenBank/DDBJ whole genome shotgun (WGS) entry which is preliminary data.</text>
</comment>
<gene>
    <name evidence="2" type="ORF">EJ08DRAFT_603856</name>
</gene>
<reference evidence="2" key="1">
    <citation type="journal article" date="2020" name="Stud. Mycol.">
        <title>101 Dothideomycetes genomes: a test case for predicting lifestyles and emergence of pathogens.</title>
        <authorList>
            <person name="Haridas S."/>
            <person name="Albert R."/>
            <person name="Binder M."/>
            <person name="Bloem J."/>
            <person name="Labutti K."/>
            <person name="Salamov A."/>
            <person name="Andreopoulos B."/>
            <person name="Baker S."/>
            <person name="Barry K."/>
            <person name="Bills G."/>
            <person name="Bluhm B."/>
            <person name="Cannon C."/>
            <person name="Castanera R."/>
            <person name="Culley D."/>
            <person name="Daum C."/>
            <person name="Ezra D."/>
            <person name="Gonzalez J."/>
            <person name="Henrissat B."/>
            <person name="Kuo A."/>
            <person name="Liang C."/>
            <person name="Lipzen A."/>
            <person name="Lutzoni F."/>
            <person name="Magnuson J."/>
            <person name="Mondo S."/>
            <person name="Nolan M."/>
            <person name="Ohm R."/>
            <person name="Pangilinan J."/>
            <person name="Park H.-J."/>
            <person name="Ramirez L."/>
            <person name="Alfaro M."/>
            <person name="Sun H."/>
            <person name="Tritt A."/>
            <person name="Yoshinaga Y."/>
            <person name="Zwiers L.-H."/>
            <person name="Turgeon B."/>
            <person name="Goodwin S."/>
            <person name="Spatafora J."/>
            <person name="Crous P."/>
            <person name="Grigoriev I."/>
        </authorList>
    </citation>
    <scope>NUCLEOTIDE SEQUENCE</scope>
    <source>
        <strain evidence="2">CBS 130266</strain>
    </source>
</reference>
<dbReference type="Gene3D" id="3.40.630.30">
    <property type="match status" value="1"/>
</dbReference>
<organism evidence="2 3">
    <name type="scientific">Tothia fuscella</name>
    <dbReference type="NCBI Taxonomy" id="1048955"/>
    <lineage>
        <taxon>Eukaryota</taxon>
        <taxon>Fungi</taxon>
        <taxon>Dikarya</taxon>
        <taxon>Ascomycota</taxon>
        <taxon>Pezizomycotina</taxon>
        <taxon>Dothideomycetes</taxon>
        <taxon>Pleosporomycetidae</taxon>
        <taxon>Venturiales</taxon>
        <taxon>Cylindrosympodiaceae</taxon>
        <taxon>Tothia</taxon>
    </lineage>
</organism>
<dbReference type="InterPro" id="IPR013653">
    <property type="entry name" value="GCN5-like_dom"/>
</dbReference>
<dbReference type="OrthoDB" id="61870at2759"/>